<evidence type="ECO:0000313" key="3">
    <source>
        <dbReference type="Proteomes" id="UP000624244"/>
    </source>
</evidence>
<proteinExistence type="predicted"/>
<reference evidence="2" key="1">
    <citation type="submission" date="2019-11" db="EMBL/GenBank/DDBJ databases">
        <title>Bipolaris sorokiniana Genome sequencing.</title>
        <authorList>
            <person name="Wang H."/>
        </authorList>
    </citation>
    <scope>NUCLEOTIDE SEQUENCE</scope>
</reference>
<feature type="region of interest" description="Disordered" evidence="1">
    <location>
        <begin position="66"/>
        <end position="85"/>
    </location>
</feature>
<protein>
    <submittedName>
        <fullName evidence="2">Uncharacterized protein</fullName>
    </submittedName>
</protein>
<evidence type="ECO:0000313" key="2">
    <source>
        <dbReference type="EMBL" id="KAF5843995.1"/>
    </source>
</evidence>
<dbReference type="AlphaFoldDB" id="A0A8H5Z9N3"/>
<evidence type="ECO:0000256" key="1">
    <source>
        <dbReference type="SAM" id="MobiDB-lite"/>
    </source>
</evidence>
<dbReference type="Proteomes" id="UP000624244">
    <property type="component" value="Unassembled WGS sequence"/>
</dbReference>
<accession>A0A8H5Z9N3</accession>
<comment type="caution">
    <text evidence="2">The sequence shown here is derived from an EMBL/GenBank/DDBJ whole genome shotgun (WGS) entry which is preliminary data.</text>
</comment>
<organism evidence="2 3">
    <name type="scientific">Cochliobolus sativus</name>
    <name type="common">Common root rot and spot blotch fungus</name>
    <name type="synonym">Bipolaris sorokiniana</name>
    <dbReference type="NCBI Taxonomy" id="45130"/>
    <lineage>
        <taxon>Eukaryota</taxon>
        <taxon>Fungi</taxon>
        <taxon>Dikarya</taxon>
        <taxon>Ascomycota</taxon>
        <taxon>Pezizomycotina</taxon>
        <taxon>Dothideomycetes</taxon>
        <taxon>Pleosporomycetidae</taxon>
        <taxon>Pleosporales</taxon>
        <taxon>Pleosporineae</taxon>
        <taxon>Pleosporaceae</taxon>
        <taxon>Bipolaris</taxon>
    </lineage>
</organism>
<sequence>MNAQANQQNATVLLRDEHDYRAWYNQLEARCVTYNLWEQVNPDGTKPLLTEPTPPKLPEYGDYTPINTLPTGQVPTKSTDLSTSGQRAYKDDLEVYKLKMELYKVDFAKYKAEVANLQQIKILIQSTVAAHLQRTCCPPSGSIKDWIKNLKAQVGITIENEREQARQRYHNALKPPRLASNWDTWLAEYNQALTEAETLKVSDTTQFRPLAVDFMSAVNKIAPIWVMHF</sequence>
<dbReference type="EMBL" id="WNKQ01000037">
    <property type="protein sequence ID" value="KAF5843995.1"/>
    <property type="molecule type" value="Genomic_DNA"/>
</dbReference>
<name>A0A8H5Z9N3_COCSA</name>
<gene>
    <name evidence="2" type="ORF">GGP41_002219</name>
</gene>